<dbReference type="PANTHER" id="PTHR11472">
    <property type="entry name" value="DNA REPAIR DEAD HELICASE RAD3/XP-D SUBFAMILY MEMBER"/>
    <property type="match status" value="1"/>
</dbReference>
<dbReference type="NCBIfam" id="NF005981">
    <property type="entry name" value="PRK08074.1"/>
    <property type="match status" value="1"/>
</dbReference>
<dbReference type="Pfam" id="PF00929">
    <property type="entry name" value="RNase_T"/>
    <property type="match status" value="1"/>
</dbReference>
<dbReference type="SMART" id="SM00479">
    <property type="entry name" value="EXOIII"/>
    <property type="match status" value="1"/>
</dbReference>
<comment type="cofactor">
    <cofactor evidence="1">
        <name>[4Fe-4S] cluster</name>
        <dbReference type="ChEBI" id="CHEBI:49883"/>
    </cofactor>
</comment>
<dbReference type="InterPro" id="IPR012337">
    <property type="entry name" value="RNaseH-like_sf"/>
</dbReference>
<evidence type="ECO:0000256" key="2">
    <source>
        <dbReference type="ARBA" id="ARBA00022722"/>
    </source>
</evidence>
<dbReference type="EMBL" id="CP129113">
    <property type="protein sequence ID" value="WLV25946.1"/>
    <property type="molecule type" value="Genomic_DNA"/>
</dbReference>
<keyword evidence="4 8" id="KW-0378">Hydrolase</keyword>
<keyword evidence="6 8" id="KW-0067">ATP-binding</keyword>
<dbReference type="Gene3D" id="3.40.50.300">
    <property type="entry name" value="P-loop containing nucleotide triphosphate hydrolases"/>
    <property type="match status" value="2"/>
</dbReference>
<dbReference type="SUPFAM" id="SSF53098">
    <property type="entry name" value="Ribonuclease H-like"/>
    <property type="match status" value="1"/>
</dbReference>
<dbReference type="RefSeq" id="WP_348029737.1">
    <property type="nucleotide sequence ID" value="NZ_CP129113.1"/>
</dbReference>
<dbReference type="HAMAP" id="MF_02206">
    <property type="entry name" value="DinG_exonucl"/>
    <property type="match status" value="1"/>
</dbReference>
<dbReference type="EC" id="3.1.-.-" evidence="8 9"/>
<reference evidence="12" key="1">
    <citation type="submission" date="2023-06" db="EMBL/GenBank/DDBJ databases">
        <title>A Treasure from Seagulls: Isolation and Description of Aciduricobacillus qingdaonensis gen. nov., sp. nov., a Rare Obligately Uric Acid-utilizing Member in the Family Bacillaceae.</title>
        <authorList>
            <person name="Liu W."/>
            <person name="Wang B."/>
        </authorList>
    </citation>
    <scope>NUCLEOTIDE SEQUENCE</scope>
    <source>
        <strain evidence="12">44XB</strain>
    </source>
</reference>
<dbReference type="InterPro" id="IPR027417">
    <property type="entry name" value="P-loop_NTPase"/>
</dbReference>
<evidence type="ECO:0000256" key="4">
    <source>
        <dbReference type="ARBA" id="ARBA00022801"/>
    </source>
</evidence>
<dbReference type="NCBIfam" id="TIGR01407">
    <property type="entry name" value="dinG_rel"/>
    <property type="match status" value="1"/>
</dbReference>
<feature type="domain" description="Helicase C-terminal" evidence="11">
    <location>
        <begin position="728"/>
        <end position="907"/>
    </location>
</feature>
<evidence type="ECO:0000256" key="1">
    <source>
        <dbReference type="ARBA" id="ARBA00001966"/>
    </source>
</evidence>
<dbReference type="InterPro" id="IPR001650">
    <property type="entry name" value="Helicase_C-like"/>
</dbReference>
<dbReference type="CDD" id="cd06127">
    <property type="entry name" value="DEDDh"/>
    <property type="match status" value="1"/>
</dbReference>
<feature type="short sequence motif" description="DEAH box" evidence="8">
    <location>
        <begin position="459"/>
        <end position="462"/>
    </location>
</feature>
<organism evidence="12 13">
    <name type="scientific">Aciduricibacillus chroicocephali</name>
    <dbReference type="NCBI Taxonomy" id="3054939"/>
    <lineage>
        <taxon>Bacteria</taxon>
        <taxon>Bacillati</taxon>
        <taxon>Bacillota</taxon>
        <taxon>Bacilli</taxon>
        <taxon>Bacillales</taxon>
        <taxon>Bacillaceae</taxon>
        <taxon>Aciduricibacillus</taxon>
    </lineage>
</organism>
<gene>
    <name evidence="8 9 12" type="primary">dinG</name>
    <name evidence="12" type="ORF">QR721_07045</name>
</gene>
<feature type="domain" description="Helicase ATP-binding" evidence="10">
    <location>
        <begin position="248"/>
        <end position="506"/>
    </location>
</feature>
<sequence>MEKYVVVDLETTGHSGKTDKIIEAGIVTIVDGQITDQYSTFLNPGKPIPNFISSLTGIKDEDVANAPPFEEVAKEIKGKFDKAVLIAHNVPFDLGFLNDELAACGYGKLTCPVIDTVEMSRILYPQADSYKLSNIAAYLDIHHDAPHRALSDAYVTALLFLKLREKLMALPGETASGLQKIEKRLKSNLSYLLEKRKQEASAEPEHDSSIAVYNGIAYKKPVQPINTAEQSTGAFGGFIDDLFSDTAKLHEVFGIYEDRPGQKEMAELIYDAFESKEHAIIEAGTGIGKTFGYLIPAAYEAMKRNEQIVISTHTTQLQNQLMEKDIPMLRKLLFFEVRAAILKGKYHYVSLQRLSQELERGVGNYDIALSKAILLVWLTETETGDIDEIQLPSNGYHFYKKICAEAEQVTYRDNYFSHYNYARKKAEEAHLILTNHALLCTDLFSDNALLPSYSRCIIDEAHQFESAAARRFGLKLDYVQIQYALNNLGEWDDSFWTDMRMSSPEIALSISPATWNRVYQDAQHDLDALFRHIFSYVSSRGRGYTDIGRMQSAFPGKGQQDRKWLGIKEMADRLIFRLKELNKMLETALKSISDADSNPEFMQLYSQLSEFISALKLLFFKQDGLNVKWAEIEAKGAKNAVYLYSEPATVAEPLEEMFFSRKECVVLTSATLTMNGSFNFIQKRLGLQEGSFFSKVIPSPFSFKEQIQMLIPEDFPDVRNEEEEFIYSLCEAVLSLAEITEGRMLILFTSFEMLKKCHALLRDILEDEDYTLIAQGITSGSRVRLTKNFQSYEKAILLGTSSFWEGIDIPGADLSALVIARLPFQPPNHPLYEARARRLESEGRNPFYELSLPHAVLRFRQGFGRLIRSNHDRGFVLICDTRIIKSSYGKYFLNSVPKVPIVTGSTGELIEKARGWF</sequence>
<evidence type="ECO:0000256" key="9">
    <source>
        <dbReference type="RuleBase" id="RU364106"/>
    </source>
</evidence>
<dbReference type="InterPro" id="IPR011545">
    <property type="entry name" value="DEAD/DEAH_box_helicase_dom"/>
</dbReference>
<name>A0ABY9KYW3_9BACI</name>
<dbReference type="Gene3D" id="3.30.420.10">
    <property type="entry name" value="Ribonuclease H-like superfamily/Ribonuclease H"/>
    <property type="match status" value="1"/>
</dbReference>
<dbReference type="PROSITE" id="PS51193">
    <property type="entry name" value="HELICASE_ATP_BIND_2"/>
    <property type="match status" value="1"/>
</dbReference>
<dbReference type="NCBIfam" id="TIGR00573">
    <property type="entry name" value="dnaq"/>
    <property type="match status" value="1"/>
</dbReference>
<dbReference type="PROSITE" id="PS51194">
    <property type="entry name" value="HELICASE_CTER"/>
    <property type="match status" value="1"/>
</dbReference>
<comment type="catalytic activity">
    <reaction evidence="7">
        <text>ATP + H2O = ADP + phosphate + H(+)</text>
        <dbReference type="Rhea" id="RHEA:13065"/>
        <dbReference type="ChEBI" id="CHEBI:15377"/>
        <dbReference type="ChEBI" id="CHEBI:15378"/>
        <dbReference type="ChEBI" id="CHEBI:30616"/>
        <dbReference type="ChEBI" id="CHEBI:43474"/>
        <dbReference type="ChEBI" id="CHEBI:456216"/>
        <dbReference type="EC" id="5.6.2.3"/>
    </reaction>
</comment>
<dbReference type="SUPFAM" id="SSF52540">
    <property type="entry name" value="P-loop containing nucleoside triphosphate hydrolases"/>
    <property type="match status" value="1"/>
</dbReference>
<evidence type="ECO:0000313" key="12">
    <source>
        <dbReference type="EMBL" id="WLV25946.1"/>
    </source>
</evidence>
<dbReference type="InterPro" id="IPR013520">
    <property type="entry name" value="Ribonucl_H"/>
</dbReference>
<dbReference type="Proteomes" id="UP001180087">
    <property type="component" value="Chromosome"/>
</dbReference>
<dbReference type="InterPro" id="IPR006310">
    <property type="entry name" value="DinG"/>
</dbReference>
<keyword evidence="2 8" id="KW-0540">Nuclease</keyword>
<dbReference type="InterPro" id="IPR014013">
    <property type="entry name" value="Helic_SF1/SF2_ATP-bd_DinG/Rad3"/>
</dbReference>
<accession>A0ABY9KYW3</accession>
<dbReference type="Pfam" id="PF13307">
    <property type="entry name" value="Helicase_C_2"/>
    <property type="match status" value="1"/>
</dbReference>
<keyword evidence="12" id="KW-0347">Helicase</keyword>
<proteinExistence type="inferred from homology"/>
<dbReference type="Pfam" id="PF00270">
    <property type="entry name" value="DEAD"/>
    <property type="match status" value="1"/>
</dbReference>
<dbReference type="InterPro" id="IPR014001">
    <property type="entry name" value="Helicase_ATP-bd"/>
</dbReference>
<comment type="function">
    <text evidence="8 9">3'-5' exonuclease.</text>
</comment>
<evidence type="ECO:0000256" key="6">
    <source>
        <dbReference type="ARBA" id="ARBA00022840"/>
    </source>
</evidence>
<evidence type="ECO:0000259" key="10">
    <source>
        <dbReference type="PROSITE" id="PS51193"/>
    </source>
</evidence>
<keyword evidence="5 8" id="KW-0269">Exonuclease</keyword>
<evidence type="ECO:0000313" key="13">
    <source>
        <dbReference type="Proteomes" id="UP001180087"/>
    </source>
</evidence>
<dbReference type="PANTHER" id="PTHR11472:SF34">
    <property type="entry name" value="REGULATOR OF TELOMERE ELONGATION HELICASE 1"/>
    <property type="match status" value="1"/>
</dbReference>
<dbReference type="InterPro" id="IPR036397">
    <property type="entry name" value="RNaseH_sf"/>
</dbReference>
<evidence type="ECO:0000259" key="11">
    <source>
        <dbReference type="PROSITE" id="PS51194"/>
    </source>
</evidence>
<keyword evidence="13" id="KW-1185">Reference proteome</keyword>
<dbReference type="InterPro" id="IPR045028">
    <property type="entry name" value="DinG/Rad3-like"/>
</dbReference>
<evidence type="ECO:0000256" key="7">
    <source>
        <dbReference type="ARBA" id="ARBA00048954"/>
    </source>
</evidence>
<evidence type="ECO:0000256" key="5">
    <source>
        <dbReference type="ARBA" id="ARBA00022839"/>
    </source>
</evidence>
<feature type="binding site" evidence="8">
    <location>
        <begin position="283"/>
        <end position="290"/>
    </location>
    <ligand>
        <name>ATP</name>
        <dbReference type="ChEBI" id="CHEBI:30616"/>
    </ligand>
</feature>
<evidence type="ECO:0000256" key="8">
    <source>
        <dbReference type="HAMAP-Rule" id="MF_02206"/>
    </source>
</evidence>
<dbReference type="GO" id="GO:0003678">
    <property type="term" value="F:DNA helicase activity"/>
    <property type="evidence" value="ECO:0007669"/>
    <property type="project" value="UniProtKB-EC"/>
</dbReference>
<dbReference type="InterPro" id="IPR006054">
    <property type="entry name" value="DnaQ"/>
</dbReference>
<keyword evidence="3 8" id="KW-0547">Nucleotide-binding</keyword>
<evidence type="ECO:0000256" key="3">
    <source>
        <dbReference type="ARBA" id="ARBA00022741"/>
    </source>
</evidence>
<dbReference type="SMART" id="SM00487">
    <property type="entry name" value="DEXDc"/>
    <property type="match status" value="1"/>
</dbReference>
<dbReference type="InterPro" id="IPR006555">
    <property type="entry name" value="ATP-dep_Helicase_C"/>
</dbReference>
<dbReference type="GO" id="GO:0016787">
    <property type="term" value="F:hydrolase activity"/>
    <property type="evidence" value="ECO:0007669"/>
    <property type="project" value="UniProtKB-KW"/>
</dbReference>
<protein>
    <recommendedName>
        <fullName evidence="8 9">3'-5' exonuclease DinG</fullName>
        <ecNumber evidence="8 9">3.1.-.-</ecNumber>
    </recommendedName>
</protein>
<dbReference type="SMART" id="SM00491">
    <property type="entry name" value="HELICc2"/>
    <property type="match status" value="1"/>
</dbReference>
<comment type="similarity">
    <text evidence="8 9">Belongs to the helicase family. DinG subfamily. Type 2 sub-subfamily.</text>
</comment>